<sequence>MPNLQPKKQTTDIVVIGCGSGGGVIAKELSEAGLSVVVLESGKRFNPLLHYKTYEQNFEVTASEIFQPDNPQRDLYTCEGKRFSYNRVKGVGGSTLRYIGVVPRFHESDFRVRSEDGVSDDWPISYAELEPCYTKVEYELGVSGLGDTLANPFDPPRSKPYPTPPHEFNCASKAVKRGADKLGLHLIPSPLASPTRPWNGRPSCIECGGCMFGCFVTAKSSIDVTYVRKAEATGLVDIRTQSMAREITVRPDGKAHSVIYFDAGGNEQEICASAIVVAGNAVETPRLLLLSKSGLFPEGLANSSGLVGKYFTEHLALFCDGLFSERLDTWRGNPAGGIIQDFYETNKRNNFVRGWTIEVNNGGKWPLSVASKVNGWGKGHKVRMKEVFGYLVGLASIGEQLPDIRNQVALDHDVKDHMGIPVPKLTNEPRENDRKMMKAILRSFKDAFEASGAREIWEPRMGASAHYLGTCRMGKNPDTSVVDPWCRTHDVPNLFIADSSVFVTGAAVNPALTIMALATRTAEGIIAGFKQGVL</sequence>
<dbReference type="PANTHER" id="PTHR46056:SF12">
    <property type="entry name" value="LONG-CHAIN-ALCOHOL OXIDASE"/>
    <property type="match status" value="1"/>
</dbReference>
<dbReference type="Proteomes" id="UP000319783">
    <property type="component" value="Unassembled WGS sequence"/>
</dbReference>
<keyword evidence="4" id="KW-0560">Oxidoreductase</keyword>
<comment type="similarity">
    <text evidence="1">Belongs to the GMC oxidoreductase family.</text>
</comment>
<protein>
    <submittedName>
        <fullName evidence="7">Oxidoreductase</fullName>
    </submittedName>
</protein>
<dbReference type="Pfam" id="PF00732">
    <property type="entry name" value="GMC_oxred_N"/>
    <property type="match status" value="1"/>
</dbReference>
<dbReference type="GO" id="GO:0016614">
    <property type="term" value="F:oxidoreductase activity, acting on CH-OH group of donors"/>
    <property type="evidence" value="ECO:0007669"/>
    <property type="project" value="InterPro"/>
</dbReference>
<dbReference type="Gene3D" id="3.50.50.60">
    <property type="entry name" value="FAD/NAD(P)-binding domain"/>
    <property type="match status" value="2"/>
</dbReference>
<gene>
    <name evidence="7" type="ORF">JETT_2899</name>
</gene>
<organism evidence="7 8">
    <name type="scientific">Candidatus Jettenia ecosi</name>
    <dbReference type="NCBI Taxonomy" id="2494326"/>
    <lineage>
        <taxon>Bacteria</taxon>
        <taxon>Pseudomonadati</taxon>
        <taxon>Planctomycetota</taxon>
        <taxon>Candidatus Brocadiia</taxon>
        <taxon>Candidatus Brocadiales</taxon>
        <taxon>Candidatus Brocadiaceae</taxon>
        <taxon>Candidatus Jettenia</taxon>
    </lineage>
</organism>
<reference evidence="7 8" key="1">
    <citation type="submission" date="2019-04" db="EMBL/GenBank/DDBJ databases">
        <title>Genome of a novel bacterium Candidatus Jettenia ecosi reconstructed from metagenome of an anammox bioreactor.</title>
        <authorList>
            <person name="Mardanov A.V."/>
            <person name="Beletsky A.V."/>
            <person name="Ravin N.V."/>
            <person name="Botchkova E.A."/>
            <person name="Litti Y.V."/>
            <person name="Nozhevnikova A.N."/>
        </authorList>
    </citation>
    <scope>NUCLEOTIDE SEQUENCE [LARGE SCALE GENOMIC DNA]</scope>
    <source>
        <strain evidence="7">J2</strain>
    </source>
</reference>
<dbReference type="PANTHER" id="PTHR46056">
    <property type="entry name" value="LONG-CHAIN-ALCOHOL OXIDASE"/>
    <property type="match status" value="1"/>
</dbReference>
<dbReference type="InterPro" id="IPR036188">
    <property type="entry name" value="FAD/NAD-bd_sf"/>
</dbReference>
<dbReference type="GO" id="GO:0050660">
    <property type="term" value="F:flavin adenine dinucleotide binding"/>
    <property type="evidence" value="ECO:0007669"/>
    <property type="project" value="InterPro"/>
</dbReference>
<dbReference type="InterPro" id="IPR007867">
    <property type="entry name" value="GMC_OxRtase_C"/>
</dbReference>
<dbReference type="Pfam" id="PF05199">
    <property type="entry name" value="GMC_oxred_C"/>
    <property type="match status" value="1"/>
</dbReference>
<accession>A0A533Q9C0</accession>
<evidence type="ECO:0000256" key="3">
    <source>
        <dbReference type="ARBA" id="ARBA00022827"/>
    </source>
</evidence>
<feature type="domain" description="Glucose-methanol-choline oxidoreductase N-terminal" evidence="5">
    <location>
        <begin position="77"/>
        <end position="315"/>
    </location>
</feature>
<evidence type="ECO:0000259" key="5">
    <source>
        <dbReference type="Pfam" id="PF00732"/>
    </source>
</evidence>
<dbReference type="SUPFAM" id="SSF51905">
    <property type="entry name" value="FAD/NAD(P)-binding domain"/>
    <property type="match status" value="1"/>
</dbReference>
<feature type="domain" description="Glucose-methanol-choline oxidoreductase C-terminal" evidence="6">
    <location>
        <begin position="402"/>
        <end position="518"/>
    </location>
</feature>
<evidence type="ECO:0000256" key="1">
    <source>
        <dbReference type="ARBA" id="ARBA00010790"/>
    </source>
</evidence>
<proteinExistence type="inferred from homology"/>
<evidence type="ECO:0000256" key="4">
    <source>
        <dbReference type="ARBA" id="ARBA00023002"/>
    </source>
</evidence>
<dbReference type="AlphaFoldDB" id="A0A533Q9C0"/>
<evidence type="ECO:0000259" key="6">
    <source>
        <dbReference type="Pfam" id="PF05199"/>
    </source>
</evidence>
<name>A0A533Q9C0_9BACT</name>
<dbReference type="SUPFAM" id="SSF54373">
    <property type="entry name" value="FAD-linked reductases, C-terminal domain"/>
    <property type="match status" value="1"/>
</dbReference>
<dbReference type="InterPro" id="IPR000172">
    <property type="entry name" value="GMC_OxRdtase_N"/>
</dbReference>
<dbReference type="EMBL" id="SULG01000077">
    <property type="protein sequence ID" value="TLD40829.1"/>
    <property type="molecule type" value="Genomic_DNA"/>
</dbReference>
<keyword evidence="3" id="KW-0274">FAD</keyword>
<comment type="caution">
    <text evidence="7">The sequence shown here is derived from an EMBL/GenBank/DDBJ whole genome shotgun (WGS) entry which is preliminary data.</text>
</comment>
<evidence type="ECO:0000313" key="8">
    <source>
        <dbReference type="Proteomes" id="UP000319783"/>
    </source>
</evidence>
<keyword evidence="2" id="KW-0285">Flavoprotein</keyword>
<evidence type="ECO:0000313" key="7">
    <source>
        <dbReference type="EMBL" id="TLD40829.1"/>
    </source>
</evidence>
<evidence type="ECO:0000256" key="2">
    <source>
        <dbReference type="ARBA" id="ARBA00022630"/>
    </source>
</evidence>